<evidence type="ECO:0000313" key="3">
    <source>
        <dbReference type="Proteomes" id="UP001330812"/>
    </source>
</evidence>
<dbReference type="InterPro" id="IPR017517">
    <property type="entry name" value="Maleyloyr_isom"/>
</dbReference>
<dbReference type="Gene3D" id="1.20.120.450">
    <property type="entry name" value="dinb family like domain"/>
    <property type="match status" value="1"/>
</dbReference>
<evidence type="ECO:0000313" key="2">
    <source>
        <dbReference type="EMBL" id="WSE33282.1"/>
    </source>
</evidence>
<evidence type="ECO:0000259" key="1">
    <source>
        <dbReference type="Pfam" id="PF11716"/>
    </source>
</evidence>
<protein>
    <submittedName>
        <fullName evidence="2">TIGR03086 family metal-binding protein</fullName>
    </submittedName>
</protein>
<dbReference type="Proteomes" id="UP001330812">
    <property type="component" value="Chromosome"/>
</dbReference>
<dbReference type="Pfam" id="PF11716">
    <property type="entry name" value="MDMPI_N"/>
    <property type="match status" value="1"/>
</dbReference>
<proteinExistence type="predicted"/>
<accession>A0ABZ1IFV6</accession>
<dbReference type="SUPFAM" id="SSF109854">
    <property type="entry name" value="DinB/YfiT-like putative metalloenzymes"/>
    <property type="match status" value="1"/>
</dbReference>
<dbReference type="EMBL" id="CP142149">
    <property type="protein sequence ID" value="WSE33282.1"/>
    <property type="molecule type" value="Genomic_DNA"/>
</dbReference>
<dbReference type="InterPro" id="IPR034660">
    <property type="entry name" value="DinB/YfiT-like"/>
</dbReference>
<gene>
    <name evidence="2" type="ORF">VSH64_14350</name>
</gene>
<name>A0ABZ1IFV6_9PSEU</name>
<sequence length="195" mass="20548">MDNLALLGKAQDGFGTVLAAVPAERWADRSTCPEWTVRDLAGHAIWGQRQLRAWATGEDYADRSGAPGSPHPAPIAGTDPLTTWRVASAACHAALTPEALARTTSIPGLGEVPVAAVVSLLTTDLVAHTWDIAHTLGADVRLDPGTVEAAFAWAHDHAVRAPGFFGPELTPPPASDDQTRLLAFLGRVAWEPVTV</sequence>
<reference evidence="2 3" key="1">
    <citation type="journal article" date="2015" name="Int. J. Syst. Evol. Microbiol.">
        <title>Amycolatopsis rhabdoformis sp. nov., an actinomycete isolated from a tropical forest soil.</title>
        <authorList>
            <person name="Souza W.R."/>
            <person name="Silva R.E."/>
            <person name="Goodfellow M."/>
            <person name="Busarakam K."/>
            <person name="Figueiro F.S."/>
            <person name="Ferreira D."/>
            <person name="Rodrigues-Filho E."/>
            <person name="Moraes L.A.B."/>
            <person name="Zucchi T.D."/>
        </authorList>
    </citation>
    <scope>NUCLEOTIDE SEQUENCE [LARGE SCALE GENOMIC DNA]</scope>
    <source>
        <strain evidence="2 3">NCIMB 14900</strain>
    </source>
</reference>
<dbReference type="NCBIfam" id="TIGR03083">
    <property type="entry name" value="maleylpyruvate isomerase family mycothiol-dependent enzyme"/>
    <property type="match status" value="1"/>
</dbReference>
<dbReference type="RefSeq" id="WP_326836082.1">
    <property type="nucleotide sequence ID" value="NZ_CP142149.1"/>
</dbReference>
<keyword evidence="3" id="KW-1185">Reference proteome</keyword>
<organism evidence="2 3">
    <name type="scientific">Amycolatopsis rhabdoformis</name>
    <dbReference type="NCBI Taxonomy" id="1448059"/>
    <lineage>
        <taxon>Bacteria</taxon>
        <taxon>Bacillati</taxon>
        <taxon>Actinomycetota</taxon>
        <taxon>Actinomycetes</taxon>
        <taxon>Pseudonocardiales</taxon>
        <taxon>Pseudonocardiaceae</taxon>
        <taxon>Amycolatopsis</taxon>
    </lineage>
</organism>
<dbReference type="NCBIfam" id="TIGR03086">
    <property type="entry name" value="TIGR03086 family metal-binding protein"/>
    <property type="match status" value="1"/>
</dbReference>
<dbReference type="InterPro" id="IPR024344">
    <property type="entry name" value="MDMPI_metal-binding"/>
</dbReference>
<feature type="domain" description="Mycothiol-dependent maleylpyruvate isomerase metal-binding" evidence="1">
    <location>
        <begin position="10"/>
        <end position="133"/>
    </location>
</feature>
<dbReference type="InterPro" id="IPR017520">
    <property type="entry name" value="CHP03086"/>
</dbReference>